<dbReference type="RefSeq" id="XP_004037253.1">
    <property type="nucleotide sequence ID" value="XM_004037205.1"/>
</dbReference>
<accession>G0QND4</accession>
<keyword evidence="2" id="KW-1185">Reference proteome</keyword>
<evidence type="ECO:0000313" key="1">
    <source>
        <dbReference type="EMBL" id="EGR33267.1"/>
    </source>
</evidence>
<dbReference type="OrthoDB" id="273452at2759"/>
<gene>
    <name evidence="1" type="ORF">IMG5_057320</name>
</gene>
<evidence type="ECO:0000313" key="2">
    <source>
        <dbReference type="Proteomes" id="UP000008983"/>
    </source>
</evidence>
<dbReference type="Pfam" id="PF12394">
    <property type="entry name" value="DUF3657"/>
    <property type="match status" value="1"/>
</dbReference>
<dbReference type="GeneID" id="14909447"/>
<dbReference type="eggNOG" id="ENOG502SSXS">
    <property type="taxonomic scope" value="Eukaryota"/>
</dbReference>
<reference evidence="1 2" key="1">
    <citation type="submission" date="2011-07" db="EMBL/GenBank/DDBJ databases">
        <authorList>
            <person name="Coyne R."/>
            <person name="Brami D."/>
            <person name="Johnson J."/>
            <person name="Hostetler J."/>
            <person name="Hannick L."/>
            <person name="Clark T."/>
            <person name="Cassidy-Hanley D."/>
            <person name="Inman J."/>
        </authorList>
    </citation>
    <scope>NUCLEOTIDE SEQUENCE [LARGE SCALE GENOMIC DNA]</scope>
    <source>
        <strain evidence="1 2">G5</strain>
    </source>
</reference>
<sequence>MSLKAQLEILVHLESFRNINIYHQGVYVLRCYIQQKINGEQKLDSYPYNIVKIDQQKVRQKMVQKYKQDSSLYDIYFYSKAFVIKYMDEIVDLDDICHFRAEIDAFPVYNEDNFYFFIDLLHLELSQLTTDQSLSNDDDYKDFKVVGKFESKLHNSFQGIREFIPVHFTDIYYSQLNVTIHTALIGYKFRINNSKLQVVQDKQLTKAS</sequence>
<dbReference type="OMA" id="IINELKX"/>
<dbReference type="AlphaFoldDB" id="G0QND4"/>
<dbReference type="InParanoid" id="G0QND4"/>
<proteinExistence type="predicted"/>
<dbReference type="Proteomes" id="UP000008983">
    <property type="component" value="Unassembled WGS sequence"/>
</dbReference>
<protein>
    <submittedName>
        <fullName evidence="1">Serine esterase, putative</fullName>
    </submittedName>
</protein>
<dbReference type="EMBL" id="GL983480">
    <property type="protein sequence ID" value="EGR33267.1"/>
    <property type="molecule type" value="Genomic_DNA"/>
</dbReference>
<name>G0QND4_ICHMU</name>
<organism evidence="1 2">
    <name type="scientific">Ichthyophthirius multifiliis</name>
    <name type="common">White spot disease agent</name>
    <name type="synonym">Ich</name>
    <dbReference type="NCBI Taxonomy" id="5932"/>
    <lineage>
        <taxon>Eukaryota</taxon>
        <taxon>Sar</taxon>
        <taxon>Alveolata</taxon>
        <taxon>Ciliophora</taxon>
        <taxon>Intramacronucleata</taxon>
        <taxon>Oligohymenophorea</taxon>
        <taxon>Hymenostomatida</taxon>
        <taxon>Ophryoglenina</taxon>
        <taxon>Ichthyophthirius</taxon>
    </lineage>
</organism>
<dbReference type="InterPro" id="IPR022122">
    <property type="entry name" value="DUF3657"/>
</dbReference>